<name>A0A2G1WE35_9BACT</name>
<evidence type="ECO:0000313" key="3">
    <source>
        <dbReference type="Proteomes" id="UP000225740"/>
    </source>
</evidence>
<protein>
    <submittedName>
        <fullName evidence="2">Uncharacterized protein</fullName>
    </submittedName>
</protein>
<keyword evidence="1" id="KW-1133">Transmembrane helix</keyword>
<gene>
    <name evidence="2" type="ORF">CEE69_00300</name>
</gene>
<keyword evidence="1" id="KW-0812">Transmembrane</keyword>
<keyword evidence="1" id="KW-0472">Membrane</keyword>
<reference evidence="2 3" key="1">
    <citation type="submission" date="2017-06" db="EMBL/GenBank/DDBJ databases">
        <title>Description of Rhodopirellula bahusiensis sp. nov.</title>
        <authorList>
            <person name="Kizina J."/>
            <person name="Harder J."/>
        </authorList>
    </citation>
    <scope>NUCLEOTIDE SEQUENCE [LARGE SCALE GENOMIC DNA]</scope>
    <source>
        <strain evidence="2 3">SWK21</strain>
    </source>
</reference>
<evidence type="ECO:0000256" key="1">
    <source>
        <dbReference type="SAM" id="Phobius"/>
    </source>
</evidence>
<accession>A0A2G1WE35</accession>
<evidence type="ECO:0000313" key="2">
    <source>
        <dbReference type="EMBL" id="PHQ37277.1"/>
    </source>
</evidence>
<dbReference type="AlphaFoldDB" id="A0A2G1WE35"/>
<dbReference type="OrthoDB" id="281278at2"/>
<sequence>MTNPYQIPTEEANETPTRTPVWYWVLAALLLLVAVVISGPGVILAMSDGLRPAPAGRQFATYDLELFLFGIPIAPSTARWLAFAVTPILIAIAVGLVWRGISVRRDHRVVASHDR</sequence>
<feature type="transmembrane region" description="Helical" evidence="1">
    <location>
        <begin position="80"/>
        <end position="98"/>
    </location>
</feature>
<dbReference type="Proteomes" id="UP000225740">
    <property type="component" value="Unassembled WGS sequence"/>
</dbReference>
<organism evidence="2 3">
    <name type="scientific">Rhodopirellula bahusiensis</name>
    <dbReference type="NCBI Taxonomy" id="2014065"/>
    <lineage>
        <taxon>Bacteria</taxon>
        <taxon>Pseudomonadati</taxon>
        <taxon>Planctomycetota</taxon>
        <taxon>Planctomycetia</taxon>
        <taxon>Pirellulales</taxon>
        <taxon>Pirellulaceae</taxon>
        <taxon>Rhodopirellula</taxon>
    </lineage>
</organism>
<keyword evidence="3" id="KW-1185">Reference proteome</keyword>
<dbReference type="GeneID" id="90606760"/>
<feature type="transmembrane region" description="Helical" evidence="1">
    <location>
        <begin position="21"/>
        <end position="47"/>
    </location>
</feature>
<comment type="caution">
    <text evidence="2">The sequence shown here is derived from an EMBL/GenBank/DDBJ whole genome shotgun (WGS) entry which is preliminary data.</text>
</comment>
<proteinExistence type="predicted"/>
<dbReference type="EMBL" id="NIZW01000001">
    <property type="protein sequence ID" value="PHQ37277.1"/>
    <property type="molecule type" value="Genomic_DNA"/>
</dbReference>
<dbReference type="RefSeq" id="WP_099259169.1">
    <property type="nucleotide sequence ID" value="NZ_NIZW01000001.1"/>
</dbReference>